<accession>E8V2X3</accession>
<dbReference type="eggNOG" id="COG1819">
    <property type="taxonomic scope" value="Bacteria"/>
</dbReference>
<dbReference type="KEGG" id="tsa:AciPR4_3921"/>
<name>E8V2X3_TERSS</name>
<dbReference type="HOGENOM" id="CLU_000537_7_1_0"/>
<sequence>MRVAFLGVRVPGHLNPTTTLARKLQARGHDVVFLSVPDTEPFVRAAQLPYVPFSEKDFPVGSLAKSLDQLNKLKGQEALEMVMRLVSANMESAFRNLPQALQDVKADALVLDESERGLGCVPMHLGMPYVHISNALPIDLAGITPVCTFDWPHETTPEARTRNQAGVRSLLRIYEPILSVARAYAERVGLKIDWSDPYATISPLGWLTQMPREFDFESSHWPPSFHYTGPFHDGLGRIESDFPWDRLTGEPLIYASMGTLQNGLESVFQTIAEAVGTRPGMQLVLSIGPALDPEKISPLPHNCIVVKNAPQMELLKRAALCITHAGLNTALESLTQGVPMVAVPVSIDQPGVAARIAYTKTGKFVPIKELTVPRLAALIDEVLSNPEYRQNAMKMKEAIVRTNGLEKAADLIEQAFHLSPKSEAHPLAAN</sequence>
<dbReference type="OrthoDB" id="107712at2"/>
<protein>
    <submittedName>
        <fullName evidence="1">Glycosyltransferase, MGT family</fullName>
    </submittedName>
</protein>
<dbReference type="Pfam" id="PF00201">
    <property type="entry name" value="UDPGT"/>
    <property type="match status" value="1"/>
</dbReference>
<dbReference type="Gene3D" id="3.40.50.2000">
    <property type="entry name" value="Glycogen Phosphorylase B"/>
    <property type="match status" value="2"/>
</dbReference>
<dbReference type="Proteomes" id="UP000006844">
    <property type="component" value="Chromosome"/>
</dbReference>
<dbReference type="PANTHER" id="PTHR48050:SF13">
    <property type="entry name" value="STEROL 3-BETA-GLUCOSYLTRANSFERASE UGT80A2"/>
    <property type="match status" value="1"/>
</dbReference>
<evidence type="ECO:0000313" key="2">
    <source>
        <dbReference type="Proteomes" id="UP000006844"/>
    </source>
</evidence>
<keyword evidence="1" id="KW-0808">Transferase</keyword>
<dbReference type="CDD" id="cd03784">
    <property type="entry name" value="GT1_Gtf-like"/>
    <property type="match status" value="1"/>
</dbReference>
<dbReference type="RefSeq" id="WP_013570400.1">
    <property type="nucleotide sequence ID" value="NC_014963.1"/>
</dbReference>
<gene>
    <name evidence="1" type="ordered locus">AciPR4_3921</name>
</gene>
<dbReference type="EMBL" id="CP002467">
    <property type="protein sequence ID" value="ADV84670.1"/>
    <property type="molecule type" value="Genomic_DNA"/>
</dbReference>
<dbReference type="InterPro" id="IPR002213">
    <property type="entry name" value="UDP_glucos_trans"/>
</dbReference>
<dbReference type="PANTHER" id="PTHR48050">
    <property type="entry name" value="STEROL 3-BETA-GLUCOSYLTRANSFERASE"/>
    <property type="match status" value="1"/>
</dbReference>
<reference evidence="1 2" key="1">
    <citation type="journal article" date="2012" name="Stand. Genomic Sci.">
        <title>Complete genome sequence of Terriglobus saanensis type strain SP1PR4(T), an Acidobacteria from tundra soil.</title>
        <authorList>
            <person name="Rawat S.R."/>
            <person name="Mannisto M.K."/>
            <person name="Starovoytov V."/>
            <person name="Goodwin L."/>
            <person name="Nolan M."/>
            <person name="Hauser L."/>
            <person name="Land M."/>
            <person name="Davenport K.W."/>
            <person name="Woyke T."/>
            <person name="Haggblom M.M."/>
        </authorList>
    </citation>
    <scope>NUCLEOTIDE SEQUENCE</scope>
    <source>
        <strain evidence="2">ATCC BAA-1853 / DSM 23119 / SP1PR4</strain>
    </source>
</reference>
<keyword evidence="2" id="KW-1185">Reference proteome</keyword>
<dbReference type="FunFam" id="3.40.50.2000:FF:000072">
    <property type="entry name" value="Glycosyl transferase"/>
    <property type="match status" value="1"/>
</dbReference>
<dbReference type="AlphaFoldDB" id="E8V2X3"/>
<evidence type="ECO:0000313" key="1">
    <source>
        <dbReference type="EMBL" id="ADV84670.1"/>
    </source>
</evidence>
<dbReference type="SUPFAM" id="SSF53756">
    <property type="entry name" value="UDP-Glycosyltransferase/glycogen phosphorylase"/>
    <property type="match status" value="1"/>
</dbReference>
<dbReference type="GO" id="GO:0016758">
    <property type="term" value="F:hexosyltransferase activity"/>
    <property type="evidence" value="ECO:0007669"/>
    <property type="project" value="UniProtKB-ARBA"/>
</dbReference>
<dbReference type="GO" id="GO:0008194">
    <property type="term" value="F:UDP-glycosyltransferase activity"/>
    <property type="evidence" value="ECO:0007669"/>
    <property type="project" value="InterPro"/>
</dbReference>
<dbReference type="GO" id="GO:0017000">
    <property type="term" value="P:antibiotic biosynthetic process"/>
    <property type="evidence" value="ECO:0007669"/>
    <property type="project" value="UniProtKB-ARBA"/>
</dbReference>
<proteinExistence type="predicted"/>
<dbReference type="InterPro" id="IPR050426">
    <property type="entry name" value="Glycosyltransferase_28"/>
</dbReference>
<organism evidence="1 2">
    <name type="scientific">Terriglobus saanensis (strain ATCC BAA-1853 / DSM 23119 / SP1PR4)</name>
    <dbReference type="NCBI Taxonomy" id="401053"/>
    <lineage>
        <taxon>Bacteria</taxon>
        <taxon>Pseudomonadati</taxon>
        <taxon>Acidobacteriota</taxon>
        <taxon>Terriglobia</taxon>
        <taxon>Terriglobales</taxon>
        <taxon>Acidobacteriaceae</taxon>
        <taxon>Terriglobus</taxon>
    </lineage>
</organism>